<comment type="caution">
    <text evidence="3">The sequence shown here is derived from an EMBL/GenBank/DDBJ whole genome shotgun (WGS) entry which is preliminary data.</text>
</comment>
<evidence type="ECO:0000256" key="1">
    <source>
        <dbReference type="ARBA" id="ARBA00023157"/>
    </source>
</evidence>
<feature type="domain" description="Saposin B-type" evidence="2">
    <location>
        <begin position="52"/>
        <end position="137"/>
    </location>
</feature>
<dbReference type="EMBL" id="BLKM01011093">
    <property type="protein sequence ID" value="GFG32055.1"/>
    <property type="molecule type" value="Genomic_DNA"/>
</dbReference>
<dbReference type="InParanoid" id="A0A6L2PNL4"/>
<evidence type="ECO:0000313" key="4">
    <source>
        <dbReference type="Proteomes" id="UP000502823"/>
    </source>
</evidence>
<evidence type="ECO:0000313" key="3">
    <source>
        <dbReference type="EMBL" id="GFG32055.1"/>
    </source>
</evidence>
<keyword evidence="4" id="KW-1185">Reference proteome</keyword>
<keyword evidence="1" id="KW-1015">Disulfide bond</keyword>
<dbReference type="SUPFAM" id="SSF47862">
    <property type="entry name" value="Saposin"/>
    <property type="match status" value="1"/>
</dbReference>
<organism evidence="3 4">
    <name type="scientific">Coptotermes formosanus</name>
    <name type="common">Formosan subterranean termite</name>
    <dbReference type="NCBI Taxonomy" id="36987"/>
    <lineage>
        <taxon>Eukaryota</taxon>
        <taxon>Metazoa</taxon>
        <taxon>Ecdysozoa</taxon>
        <taxon>Arthropoda</taxon>
        <taxon>Hexapoda</taxon>
        <taxon>Insecta</taxon>
        <taxon>Pterygota</taxon>
        <taxon>Neoptera</taxon>
        <taxon>Polyneoptera</taxon>
        <taxon>Dictyoptera</taxon>
        <taxon>Blattodea</taxon>
        <taxon>Blattoidea</taxon>
        <taxon>Termitoidae</taxon>
        <taxon>Rhinotermitidae</taxon>
        <taxon>Coptotermes</taxon>
    </lineage>
</organism>
<evidence type="ECO:0000259" key="2">
    <source>
        <dbReference type="PROSITE" id="PS50015"/>
    </source>
</evidence>
<sequence>AEEQMRAELLHGFRQFDETKELTPELSAIMKKMPLSSVFGMTPSSRSTATRGNLICPACIAAVEVMGLYIDTHTRDEVVQLVVLVCTLVTEYNEDVCTAAIELHMDTILYIYKNTNPLPPGQVCGIVLQDYDCSTDEPSLNWTINIDYGPKQEVKKTDNRKADAQDLNEYWRIDKYVPSHRSFKHKIQIKVFKISVSTSQKKHQITIMKTNGSQQRLRLRFENKKPTSNCFSYNKANCQDIF</sequence>
<dbReference type="Proteomes" id="UP000502823">
    <property type="component" value="Unassembled WGS sequence"/>
</dbReference>
<dbReference type="InterPro" id="IPR011001">
    <property type="entry name" value="Saposin-like"/>
</dbReference>
<dbReference type="PROSITE" id="PS50015">
    <property type="entry name" value="SAP_B"/>
    <property type="match status" value="1"/>
</dbReference>
<dbReference type="AlphaFoldDB" id="A0A6L2PNL4"/>
<gene>
    <name evidence="3" type="ORF">Cfor_08552</name>
</gene>
<proteinExistence type="predicted"/>
<name>A0A6L2PNL4_COPFO</name>
<accession>A0A6L2PNL4</accession>
<dbReference type="OrthoDB" id="282973at2759"/>
<protein>
    <recommendedName>
        <fullName evidence="2">Saposin B-type domain-containing protein</fullName>
    </recommendedName>
</protein>
<reference evidence="4" key="1">
    <citation type="submission" date="2020-01" db="EMBL/GenBank/DDBJ databases">
        <title>Draft genome sequence of the Termite Coptotermes fromosanus.</title>
        <authorList>
            <person name="Itakura S."/>
            <person name="Yosikawa Y."/>
            <person name="Umezawa K."/>
        </authorList>
    </citation>
    <scope>NUCLEOTIDE SEQUENCE [LARGE SCALE GENOMIC DNA]</scope>
</reference>
<feature type="non-terminal residue" evidence="3">
    <location>
        <position position="1"/>
    </location>
</feature>
<dbReference type="InterPro" id="IPR008139">
    <property type="entry name" value="SaposinB_dom"/>
</dbReference>